<organism evidence="1">
    <name type="scientific">Mycolicibacterium phage phi1_186018</name>
    <dbReference type="NCBI Taxonomy" id="3236641"/>
    <lineage>
        <taxon>Viruses</taxon>
        <taxon>Duplodnaviria</taxon>
        <taxon>Heunggongvirae</taxon>
        <taxon>Uroviricota</taxon>
        <taxon>Caudoviricetes</taxon>
        <taxon>Bclasvirinae</taxon>
        <taxon>Coopervirus</taxon>
    </lineage>
</organism>
<gene>
    <name evidence="1" type="ORF">NJGIMKJC_CDS0086</name>
</gene>
<reference evidence="1" key="1">
    <citation type="submission" date="2024-06" db="EMBL/GenBank/DDBJ databases">
        <title>The complete genome of Mycolicibacterium smegmatis phage.</title>
        <authorList>
            <person name="Zong M."/>
            <person name="Wu X."/>
            <person name="Feng Y."/>
        </authorList>
    </citation>
    <scope>NUCLEOTIDE SEQUENCE</scope>
</reference>
<evidence type="ECO:0000313" key="1">
    <source>
        <dbReference type="EMBL" id="XDG31352.1"/>
    </source>
</evidence>
<name>A0AB39AKT8_9CAUD</name>
<proteinExistence type="predicted"/>
<dbReference type="EMBL" id="PP947710">
    <property type="protein sequence ID" value="XDG31352.1"/>
    <property type="molecule type" value="Genomic_DNA"/>
</dbReference>
<protein>
    <submittedName>
        <fullName evidence="1">Uncharacterized protein</fullName>
    </submittedName>
</protein>
<accession>A0AB39AKT8</accession>
<sequence length="82" mass="9117">MTFNTRVPCRKCGHRNHSAVTGCTSCLPGIDCGPVPDEPEHWPTVRGPGTEDAIDMREFEVGAREFICAQCHLIHRPDQECP</sequence>